<dbReference type="Pfam" id="PF09844">
    <property type="entry name" value="DUF2071"/>
    <property type="match status" value="1"/>
</dbReference>
<dbReference type="RefSeq" id="WP_188412750.1">
    <property type="nucleotide sequence ID" value="NZ_BMDO01000001.1"/>
</dbReference>
<dbReference type="EMBL" id="BMDO01000001">
    <property type="protein sequence ID" value="GGI48859.1"/>
    <property type="molecule type" value="Genomic_DNA"/>
</dbReference>
<name>A0A917N007_9SPHI</name>
<protein>
    <recommendedName>
        <fullName evidence="3">DUF2071 domain-containing protein</fullName>
    </recommendedName>
</protein>
<evidence type="ECO:0008006" key="3">
    <source>
        <dbReference type="Google" id="ProtNLM"/>
    </source>
</evidence>
<dbReference type="PANTHER" id="PTHR39186">
    <property type="entry name" value="DUF2071 FAMILY PROTEIN"/>
    <property type="match status" value="1"/>
</dbReference>
<evidence type="ECO:0000313" key="1">
    <source>
        <dbReference type="EMBL" id="GGI48859.1"/>
    </source>
</evidence>
<dbReference type="InterPro" id="IPR018644">
    <property type="entry name" value="DUF2071"/>
</dbReference>
<reference evidence="1" key="1">
    <citation type="journal article" date="2014" name="Int. J. Syst. Evol. Microbiol.">
        <title>Complete genome sequence of Corynebacterium casei LMG S-19264T (=DSM 44701T), isolated from a smear-ripened cheese.</title>
        <authorList>
            <consortium name="US DOE Joint Genome Institute (JGI-PGF)"/>
            <person name="Walter F."/>
            <person name="Albersmeier A."/>
            <person name="Kalinowski J."/>
            <person name="Ruckert C."/>
        </authorList>
    </citation>
    <scope>NUCLEOTIDE SEQUENCE</scope>
    <source>
        <strain evidence="1">CCM 8711</strain>
    </source>
</reference>
<dbReference type="InterPro" id="IPR023375">
    <property type="entry name" value="ADC_dom_sf"/>
</dbReference>
<proteinExistence type="predicted"/>
<keyword evidence="2" id="KW-1185">Reference proteome</keyword>
<dbReference type="SUPFAM" id="SSF160104">
    <property type="entry name" value="Acetoacetate decarboxylase-like"/>
    <property type="match status" value="1"/>
</dbReference>
<dbReference type="AlphaFoldDB" id="A0A917N007"/>
<sequence>MPKIKFLQADWRDLLMLNYEVPPEVLKPYLPAYTELDLWEGKALVSMVGFMFLNTRVLGIKWPWHVNFEEVNLRFYVRYFDGQQWKRGAVFISEIVPLAIIPMVANNLYNEHYKAMPMRHSVNSNDKETEYLYEWKYKGRWNKLAATVSNAFVPIENGSAEEFIFEHYWGYNAINHNTTLEYAVEHMPWNIAPVTKSIFDADVAALYGPAFEPYLKQPFSAFFAKGSDVAVRVAQRIKKKS</sequence>
<organism evidence="1 2">
    <name type="scientific">Mucilaginibacter galii</name>
    <dbReference type="NCBI Taxonomy" id="2005073"/>
    <lineage>
        <taxon>Bacteria</taxon>
        <taxon>Pseudomonadati</taxon>
        <taxon>Bacteroidota</taxon>
        <taxon>Sphingobacteriia</taxon>
        <taxon>Sphingobacteriales</taxon>
        <taxon>Sphingobacteriaceae</taxon>
        <taxon>Mucilaginibacter</taxon>
    </lineage>
</organism>
<accession>A0A917N007</accession>
<evidence type="ECO:0000313" key="2">
    <source>
        <dbReference type="Proteomes" id="UP000662074"/>
    </source>
</evidence>
<dbReference type="Proteomes" id="UP000662074">
    <property type="component" value="Unassembled WGS sequence"/>
</dbReference>
<dbReference type="PANTHER" id="PTHR39186:SF1">
    <property type="entry name" value="DUF2071 DOMAIN-CONTAINING PROTEIN"/>
    <property type="match status" value="1"/>
</dbReference>
<gene>
    <name evidence="1" type="ORF">GCM10011425_00710</name>
</gene>
<comment type="caution">
    <text evidence="1">The sequence shown here is derived from an EMBL/GenBank/DDBJ whole genome shotgun (WGS) entry which is preliminary data.</text>
</comment>
<reference evidence="1" key="2">
    <citation type="submission" date="2020-09" db="EMBL/GenBank/DDBJ databases">
        <authorList>
            <person name="Sun Q."/>
            <person name="Sedlacek I."/>
        </authorList>
    </citation>
    <scope>NUCLEOTIDE SEQUENCE</scope>
    <source>
        <strain evidence="1">CCM 8711</strain>
    </source>
</reference>